<dbReference type="AlphaFoldDB" id="A0A6G9D4M4"/>
<feature type="chain" id="PRO_5026036696" description="Integral membrane protein" evidence="3">
    <location>
        <begin position="20"/>
        <end position="137"/>
    </location>
</feature>
<evidence type="ECO:0000256" key="1">
    <source>
        <dbReference type="SAM" id="MobiDB-lite"/>
    </source>
</evidence>
<accession>A0A6G9D4M4</accession>
<evidence type="ECO:0000313" key="5">
    <source>
        <dbReference type="Proteomes" id="UP000502345"/>
    </source>
</evidence>
<feature type="transmembrane region" description="Helical" evidence="2">
    <location>
        <begin position="81"/>
        <end position="99"/>
    </location>
</feature>
<keyword evidence="4" id="KW-0614">Plasmid</keyword>
<evidence type="ECO:0000256" key="3">
    <source>
        <dbReference type="SAM" id="SignalP"/>
    </source>
</evidence>
<evidence type="ECO:0000313" key="4">
    <source>
        <dbReference type="EMBL" id="QIP44042.1"/>
    </source>
</evidence>
<keyword evidence="2" id="KW-0472">Membrane</keyword>
<gene>
    <name evidence="4" type="ORF">G9444_6799</name>
</gene>
<name>A0A6G9D4M4_RHOER</name>
<evidence type="ECO:0008006" key="6">
    <source>
        <dbReference type="Google" id="ProtNLM"/>
    </source>
</evidence>
<organism evidence="4 5">
    <name type="scientific">Rhodococcus erythropolis</name>
    <name type="common">Arthrobacter picolinophilus</name>
    <dbReference type="NCBI Taxonomy" id="1833"/>
    <lineage>
        <taxon>Bacteria</taxon>
        <taxon>Bacillati</taxon>
        <taxon>Actinomycetota</taxon>
        <taxon>Actinomycetes</taxon>
        <taxon>Mycobacteriales</taxon>
        <taxon>Nocardiaceae</taxon>
        <taxon>Rhodococcus</taxon>
        <taxon>Rhodococcus erythropolis group</taxon>
    </lineage>
</organism>
<keyword evidence="3" id="KW-0732">Signal</keyword>
<proteinExistence type="predicted"/>
<dbReference type="Proteomes" id="UP000502345">
    <property type="component" value="Plasmid plas4"/>
</dbReference>
<feature type="region of interest" description="Disordered" evidence="1">
    <location>
        <begin position="32"/>
        <end position="64"/>
    </location>
</feature>
<geneLocation type="plasmid" evidence="4 5">
    <name>plas4</name>
</geneLocation>
<keyword evidence="2" id="KW-1133">Transmembrane helix</keyword>
<dbReference type="EMBL" id="CP050127">
    <property type="protein sequence ID" value="QIP44042.1"/>
    <property type="molecule type" value="Genomic_DNA"/>
</dbReference>
<reference evidence="4 5" key="1">
    <citation type="submission" date="2020-03" db="EMBL/GenBank/DDBJ databases">
        <title>Screen low temperature-resistant strains for efficient degradation of petroleum hydrocarbons under the low temperature.</title>
        <authorList>
            <person name="Wang Y."/>
            <person name="Chen J."/>
        </authorList>
    </citation>
    <scope>NUCLEOTIDE SEQUENCE [LARGE SCALE GENOMIC DNA]</scope>
    <source>
        <strain evidence="4 5">KB1</strain>
        <plasmid evidence="4 5">plas4</plasmid>
    </source>
</reference>
<protein>
    <recommendedName>
        <fullName evidence="6">Integral membrane protein</fullName>
    </recommendedName>
</protein>
<feature type="signal peptide" evidence="3">
    <location>
        <begin position="1"/>
        <end position="19"/>
    </location>
</feature>
<sequence length="137" mass="13952">MLTMIAAGGLVVSAAPAHATPVPQHAVVVLHQQPAPSPEAEPSEDSGTGGVRWDEFGGTSDEAPQDLDSFIDTTLGWLKTLTGYAGVLGVLIVAALMVIGIKGRSEAAKKAVDGLPAVVVATIISGAAYTFIRLFTG</sequence>
<evidence type="ECO:0000256" key="2">
    <source>
        <dbReference type="SAM" id="Phobius"/>
    </source>
</evidence>
<keyword evidence="2" id="KW-0812">Transmembrane</keyword>
<feature type="transmembrane region" description="Helical" evidence="2">
    <location>
        <begin position="111"/>
        <end position="132"/>
    </location>
</feature>